<dbReference type="AlphaFoldDB" id="A0AAV8ZXH0"/>
<sequence length="135" mass="14763">MASDIQYPHAEVSKQLSLKISDPGSFSSQHKPIISPSPSIRSRPQSFAQKLRSTGKSVKGYVNLNEGAGTPLTMSSPSGSALEHITVSSDKSTGRCWKTIYYLLELYANMPDTKTIKHRLGNVISFFLGLFSTLL</sequence>
<evidence type="ECO:0000313" key="3">
    <source>
        <dbReference type="Proteomes" id="UP001162156"/>
    </source>
</evidence>
<dbReference type="EMBL" id="JANEYF010000117">
    <property type="protein sequence ID" value="KAJ8972140.1"/>
    <property type="molecule type" value="Genomic_DNA"/>
</dbReference>
<evidence type="ECO:0000256" key="1">
    <source>
        <dbReference type="SAM" id="MobiDB-lite"/>
    </source>
</evidence>
<evidence type="ECO:0000313" key="2">
    <source>
        <dbReference type="EMBL" id="KAJ8972140.1"/>
    </source>
</evidence>
<organism evidence="2 3">
    <name type="scientific">Rhamnusium bicolor</name>
    <dbReference type="NCBI Taxonomy" id="1586634"/>
    <lineage>
        <taxon>Eukaryota</taxon>
        <taxon>Metazoa</taxon>
        <taxon>Ecdysozoa</taxon>
        <taxon>Arthropoda</taxon>
        <taxon>Hexapoda</taxon>
        <taxon>Insecta</taxon>
        <taxon>Pterygota</taxon>
        <taxon>Neoptera</taxon>
        <taxon>Endopterygota</taxon>
        <taxon>Coleoptera</taxon>
        <taxon>Polyphaga</taxon>
        <taxon>Cucujiformia</taxon>
        <taxon>Chrysomeloidea</taxon>
        <taxon>Cerambycidae</taxon>
        <taxon>Lepturinae</taxon>
        <taxon>Rhagiini</taxon>
        <taxon>Rhamnusium</taxon>
    </lineage>
</organism>
<keyword evidence="3" id="KW-1185">Reference proteome</keyword>
<feature type="compositionally biased region" description="Low complexity" evidence="1">
    <location>
        <begin position="32"/>
        <end position="44"/>
    </location>
</feature>
<comment type="caution">
    <text evidence="2">The sequence shown here is derived from an EMBL/GenBank/DDBJ whole genome shotgun (WGS) entry which is preliminary data.</text>
</comment>
<reference evidence="2" key="1">
    <citation type="journal article" date="2023" name="Insect Mol. Biol.">
        <title>Genome sequencing provides insights into the evolution of gene families encoding plant cell wall-degrading enzymes in longhorned beetles.</title>
        <authorList>
            <person name="Shin N.R."/>
            <person name="Okamura Y."/>
            <person name="Kirsch R."/>
            <person name="Pauchet Y."/>
        </authorList>
    </citation>
    <scope>NUCLEOTIDE SEQUENCE</scope>
    <source>
        <strain evidence="2">RBIC_L_NR</strain>
    </source>
</reference>
<feature type="compositionally biased region" description="Polar residues" evidence="1">
    <location>
        <begin position="21"/>
        <end position="30"/>
    </location>
</feature>
<proteinExistence type="predicted"/>
<dbReference type="Proteomes" id="UP001162156">
    <property type="component" value="Unassembled WGS sequence"/>
</dbReference>
<protein>
    <submittedName>
        <fullName evidence="2">Uncharacterized protein</fullName>
    </submittedName>
</protein>
<gene>
    <name evidence="2" type="ORF">NQ314_000366</name>
</gene>
<feature type="region of interest" description="Disordered" evidence="1">
    <location>
        <begin position="21"/>
        <end position="44"/>
    </location>
</feature>
<accession>A0AAV8ZXH0</accession>
<name>A0AAV8ZXH0_9CUCU</name>